<name>A0A2N6VKG2_9MICO</name>
<evidence type="ECO:0000313" key="1">
    <source>
        <dbReference type="EMBL" id="PMD04640.1"/>
    </source>
</evidence>
<protein>
    <submittedName>
        <fullName evidence="1">Uncharacterized protein</fullName>
    </submittedName>
</protein>
<proteinExistence type="predicted"/>
<dbReference type="AlphaFoldDB" id="A0A2N6VKG2"/>
<dbReference type="EMBL" id="PNHK01000004">
    <property type="protein sequence ID" value="PMD04640.1"/>
    <property type="molecule type" value="Genomic_DNA"/>
</dbReference>
<gene>
    <name evidence="1" type="ORF">CJ199_09690</name>
</gene>
<comment type="caution">
    <text evidence="1">The sequence shown here is derived from an EMBL/GenBank/DDBJ whole genome shotgun (WGS) entry which is preliminary data.</text>
</comment>
<organism evidence="1 2">
    <name type="scientific">Brevibacterium paucivorans</name>
    <dbReference type="NCBI Taxonomy" id="170994"/>
    <lineage>
        <taxon>Bacteria</taxon>
        <taxon>Bacillati</taxon>
        <taxon>Actinomycetota</taxon>
        <taxon>Actinomycetes</taxon>
        <taxon>Micrococcales</taxon>
        <taxon>Brevibacteriaceae</taxon>
        <taxon>Brevibacterium</taxon>
    </lineage>
</organism>
<sequence length="87" mass="9470">MLWGFDAGPSGCQRGLRQFEGQGVDGRGQGFDGDVALQLGVGMERAKDEDRRGAVERTTGRWYTALMRSSPAAACKRTPWAPARLAR</sequence>
<dbReference type="Proteomes" id="UP000235598">
    <property type="component" value="Unassembled WGS sequence"/>
</dbReference>
<accession>A0A2N6VKG2</accession>
<evidence type="ECO:0000313" key="2">
    <source>
        <dbReference type="Proteomes" id="UP000235598"/>
    </source>
</evidence>
<reference evidence="1 2" key="1">
    <citation type="submission" date="2017-09" db="EMBL/GenBank/DDBJ databases">
        <title>Bacterial strain isolated from the female urinary microbiota.</title>
        <authorList>
            <person name="Thomas-White K."/>
            <person name="Kumar N."/>
            <person name="Forster S."/>
            <person name="Putonti C."/>
            <person name="Lawley T."/>
            <person name="Wolfe A.J."/>
        </authorList>
    </citation>
    <scope>NUCLEOTIDE SEQUENCE [LARGE SCALE GENOMIC DNA]</scope>
    <source>
        <strain evidence="1 2">UMB1301</strain>
    </source>
</reference>